<evidence type="ECO:0000313" key="2">
    <source>
        <dbReference type="Proteomes" id="UP000262477"/>
    </source>
</evidence>
<name>A0A371Q1F9_STRIH</name>
<accession>A0A371Q1F9</accession>
<proteinExistence type="predicted"/>
<protein>
    <submittedName>
        <fullName evidence="1">Uncharacterized protein</fullName>
    </submittedName>
</protein>
<evidence type="ECO:0000313" key="1">
    <source>
        <dbReference type="EMBL" id="REK88173.1"/>
    </source>
</evidence>
<keyword evidence="2" id="KW-1185">Reference proteome</keyword>
<sequence length="60" mass="6583">MQGCRCTDDLHAPAGPFWGVGAAPSRPRTLRCPRIRGVIVLTVKPFGETLESPRTLAVWH</sequence>
<dbReference type="AlphaFoldDB" id="A0A371Q1F9"/>
<dbReference type="Proteomes" id="UP000262477">
    <property type="component" value="Unassembled WGS sequence"/>
</dbReference>
<reference evidence="1 2" key="1">
    <citation type="submission" date="2018-08" db="EMBL/GenBank/DDBJ databases">
        <title>Streptomyces NEAU-D10 sp. nov., a novel Actinomycete isolated from soil.</title>
        <authorList>
            <person name="Jin L."/>
        </authorList>
    </citation>
    <scope>NUCLEOTIDE SEQUENCE [LARGE SCALE GENOMIC DNA]</scope>
    <source>
        <strain evidence="1 2">NEAU-D10</strain>
    </source>
</reference>
<dbReference type="OrthoDB" id="4300708at2"/>
<gene>
    <name evidence="1" type="ORF">DY245_22815</name>
</gene>
<comment type="caution">
    <text evidence="1">The sequence shown here is derived from an EMBL/GenBank/DDBJ whole genome shotgun (WGS) entry which is preliminary data.</text>
</comment>
<organism evidence="1 2">
    <name type="scientific">Streptomyces inhibens</name>
    <dbReference type="NCBI Taxonomy" id="2293571"/>
    <lineage>
        <taxon>Bacteria</taxon>
        <taxon>Bacillati</taxon>
        <taxon>Actinomycetota</taxon>
        <taxon>Actinomycetes</taxon>
        <taxon>Kitasatosporales</taxon>
        <taxon>Streptomycetaceae</taxon>
        <taxon>Streptomyces</taxon>
    </lineage>
</organism>
<dbReference type="EMBL" id="QUAC01000182">
    <property type="protein sequence ID" value="REK88173.1"/>
    <property type="molecule type" value="Genomic_DNA"/>
</dbReference>